<name>A0A0A9GPL5_ARUDO</name>
<proteinExistence type="predicted"/>
<reference evidence="2" key="2">
    <citation type="journal article" date="2015" name="Data Brief">
        <title>Shoot transcriptome of the giant reed, Arundo donax.</title>
        <authorList>
            <person name="Barrero R.A."/>
            <person name="Guerrero F.D."/>
            <person name="Moolhuijzen P."/>
            <person name="Goolsby J.A."/>
            <person name="Tidwell J."/>
            <person name="Bellgard S.E."/>
            <person name="Bellgard M.I."/>
        </authorList>
    </citation>
    <scope>NUCLEOTIDE SEQUENCE</scope>
    <source>
        <tissue evidence="2">Shoot tissue taken approximately 20 cm above the soil surface</tissue>
    </source>
</reference>
<reference evidence="2" key="1">
    <citation type="submission" date="2014-09" db="EMBL/GenBank/DDBJ databases">
        <authorList>
            <person name="Magalhaes I.L.F."/>
            <person name="Oliveira U."/>
            <person name="Santos F.R."/>
            <person name="Vidigal T.H.D.A."/>
            <person name="Brescovit A.D."/>
            <person name="Santos A.J."/>
        </authorList>
    </citation>
    <scope>NUCLEOTIDE SEQUENCE</scope>
    <source>
        <tissue evidence="2">Shoot tissue taken approximately 20 cm above the soil surface</tissue>
    </source>
</reference>
<organism evidence="2">
    <name type="scientific">Arundo donax</name>
    <name type="common">Giant reed</name>
    <name type="synonym">Donax arundinaceus</name>
    <dbReference type="NCBI Taxonomy" id="35708"/>
    <lineage>
        <taxon>Eukaryota</taxon>
        <taxon>Viridiplantae</taxon>
        <taxon>Streptophyta</taxon>
        <taxon>Embryophyta</taxon>
        <taxon>Tracheophyta</taxon>
        <taxon>Spermatophyta</taxon>
        <taxon>Magnoliopsida</taxon>
        <taxon>Liliopsida</taxon>
        <taxon>Poales</taxon>
        <taxon>Poaceae</taxon>
        <taxon>PACMAD clade</taxon>
        <taxon>Arundinoideae</taxon>
        <taxon>Arundineae</taxon>
        <taxon>Arundo</taxon>
    </lineage>
</organism>
<dbReference type="EMBL" id="GBRH01170826">
    <property type="protein sequence ID" value="JAE27070.1"/>
    <property type="molecule type" value="Transcribed_RNA"/>
</dbReference>
<accession>A0A0A9GPL5</accession>
<evidence type="ECO:0000313" key="2">
    <source>
        <dbReference type="EMBL" id="JAE27070.1"/>
    </source>
</evidence>
<sequence length="26" mass="2850">MSAWPPASRARPPRARSATHTIDITC</sequence>
<feature type="region of interest" description="Disordered" evidence="1">
    <location>
        <begin position="1"/>
        <end position="26"/>
    </location>
</feature>
<dbReference type="AlphaFoldDB" id="A0A0A9GPL5"/>
<feature type="compositionally biased region" description="Low complexity" evidence="1">
    <location>
        <begin position="1"/>
        <end position="18"/>
    </location>
</feature>
<evidence type="ECO:0000256" key="1">
    <source>
        <dbReference type="SAM" id="MobiDB-lite"/>
    </source>
</evidence>
<protein>
    <submittedName>
        <fullName evidence="2">Uncharacterized protein</fullName>
    </submittedName>
</protein>